<name>A0A8H7KBG4_BIOOC</name>
<sequence>MGYYMEIGRGTFGVVFSGDYSNTAVKKTFKGSSTLAVEFEHGLATSFAVTATAPFLKHKFPEPVPRVPWYESSHGIQKPSAKDPWWIANQHRFPSTNGDDVPNGVFLFERILPVPRILQESLIRRFWLPEKQQTALDDPENRDCMIRPYLQERWAYHEGRGRKRLNNEQKESLRNFPAYLDDLQAMGIDCHAVSRQIALGLAVGHWEAQHDMTDVEFVIAGRYPSPATAPRAHTMPLDAYDQREDLGNRTIMTEGAEKGQKCGLPANTQMWFVDFDKCNRVRVWDDTLAKDIRKLALGICANDPYYPNPLPDTQLGWDVFVTFTETYIQAGRCLLQRAFEKVATSDEHLERILQRPSMVMREWSKIMINAKRNNEREVYDAGVKIRKEQGWKRPDWAT</sequence>
<feature type="domain" description="DUF3669" evidence="1">
    <location>
        <begin position="270"/>
        <end position="336"/>
    </location>
</feature>
<dbReference type="AlphaFoldDB" id="A0A8H7KBG4"/>
<reference evidence="2" key="1">
    <citation type="submission" date="2020-10" db="EMBL/GenBank/DDBJ databases">
        <title>High-Quality Genome Resource of Clonostachys rosea strain S41 by Oxford Nanopore Long-Read Sequencing.</title>
        <authorList>
            <person name="Wang H."/>
        </authorList>
    </citation>
    <scope>NUCLEOTIDE SEQUENCE</scope>
    <source>
        <strain evidence="2">S41</strain>
    </source>
</reference>
<dbReference type="PANTHER" id="PTHR40780">
    <property type="entry name" value="DUF3669 DOMAIN-CONTAINING PROTEIN"/>
    <property type="match status" value="1"/>
</dbReference>
<dbReference type="Proteomes" id="UP000616885">
    <property type="component" value="Unassembled WGS sequence"/>
</dbReference>
<evidence type="ECO:0000313" key="3">
    <source>
        <dbReference type="Proteomes" id="UP000616885"/>
    </source>
</evidence>
<comment type="caution">
    <text evidence="2">The sequence shown here is derived from an EMBL/GenBank/DDBJ whole genome shotgun (WGS) entry which is preliminary data.</text>
</comment>
<dbReference type="InterPro" id="IPR022137">
    <property type="entry name" value="Znf_prot_DUF3669"/>
</dbReference>
<protein>
    <recommendedName>
        <fullName evidence="1">DUF3669 domain-containing protein</fullName>
    </recommendedName>
</protein>
<gene>
    <name evidence="2" type="ORF">IM811_002834</name>
</gene>
<dbReference type="Pfam" id="PF12417">
    <property type="entry name" value="DUF3669"/>
    <property type="match status" value="1"/>
</dbReference>
<proteinExistence type="predicted"/>
<dbReference type="EMBL" id="JADCTT010000010">
    <property type="protein sequence ID" value="KAF9747500.1"/>
    <property type="molecule type" value="Genomic_DNA"/>
</dbReference>
<dbReference type="PANTHER" id="PTHR40780:SF2">
    <property type="entry name" value="DUF3669 DOMAIN-CONTAINING PROTEIN"/>
    <property type="match status" value="1"/>
</dbReference>
<organism evidence="2 3">
    <name type="scientific">Bionectria ochroleuca</name>
    <name type="common">Gliocladium roseum</name>
    <dbReference type="NCBI Taxonomy" id="29856"/>
    <lineage>
        <taxon>Eukaryota</taxon>
        <taxon>Fungi</taxon>
        <taxon>Dikarya</taxon>
        <taxon>Ascomycota</taxon>
        <taxon>Pezizomycotina</taxon>
        <taxon>Sordariomycetes</taxon>
        <taxon>Hypocreomycetidae</taxon>
        <taxon>Hypocreales</taxon>
        <taxon>Bionectriaceae</taxon>
        <taxon>Clonostachys</taxon>
    </lineage>
</organism>
<evidence type="ECO:0000313" key="2">
    <source>
        <dbReference type="EMBL" id="KAF9747500.1"/>
    </source>
</evidence>
<accession>A0A8H7KBG4</accession>
<evidence type="ECO:0000259" key="1">
    <source>
        <dbReference type="Pfam" id="PF12417"/>
    </source>
</evidence>